<dbReference type="AlphaFoldDB" id="A0A1D2VPI5"/>
<dbReference type="OrthoDB" id="1935484at2759"/>
<dbReference type="InParanoid" id="A0A1D2VPI5"/>
<feature type="transmembrane region" description="Helical" evidence="6">
    <location>
        <begin position="245"/>
        <end position="267"/>
    </location>
</feature>
<proteinExistence type="predicted"/>
<dbReference type="PANTHER" id="PTHR43791:SF65">
    <property type="entry name" value="MAJOR FACILITATOR SUPERFAMILY (MFS) PROFILE DOMAIN-CONTAINING PROTEIN-RELATED"/>
    <property type="match status" value="1"/>
</dbReference>
<evidence type="ECO:0000256" key="4">
    <source>
        <dbReference type="ARBA" id="ARBA00022989"/>
    </source>
</evidence>
<sequence length="545" mass="62951">MAGENRDKKDFDVVVNSPASSLAEIDLSDLDDDLKKNPFLDPKIADYYRLLYEQRRYECRAHFDPYYVWDEDEEKKLIRKLDYKVTFLACLMFAALQLDRYNLKTVTADNFLDDLNMDTDDYNTGNIIFTTCFLSAELPSQLISKKIGPDRWIPIEIISWSIVALFQCFLSGKKSFFATRAILGLLLGGFIPDTILWLSYFYKSAELTIRLSYFWVTYSITNIVAGFLAYGILRMRGIGGMAGWRWCFLLEGLLTLLIGIYAAFAMVPSAVQTKTLITPNGWFTEREEKIVVNRVLRDDPSKGEMNNRQGITLKMLLKSFFDYDLWPIYILGFIAYIPVNTLSSYLSLVCRSLGFSTFNTTLMTIPYNVLHIITLLIITKISEVLNERTYVCLVQPIYTVPLVAVLAFWGGAMIEKWPTWIIATVTLGNPYIHAILVSWCSRNSNSVRLRTVSASLYNMFVQAGSIVASKLYVEKDKPLYRVGNRKLFGFAVAMFPMLLLIKLYYLYKNNQREKVWNSFNEEEKLEYLEKNRDKGNKMINFRFVH</sequence>
<name>A0A1D2VPI5_9ASCO</name>
<dbReference type="PANTHER" id="PTHR43791">
    <property type="entry name" value="PERMEASE-RELATED"/>
    <property type="match status" value="1"/>
</dbReference>
<feature type="transmembrane region" description="Helical" evidence="6">
    <location>
        <begin position="213"/>
        <end position="233"/>
    </location>
</feature>
<dbReference type="SUPFAM" id="SSF103473">
    <property type="entry name" value="MFS general substrate transporter"/>
    <property type="match status" value="1"/>
</dbReference>
<reference evidence="8" key="1">
    <citation type="submission" date="2016-05" db="EMBL/GenBank/DDBJ databases">
        <title>Comparative genomics of biotechnologically important yeasts.</title>
        <authorList>
            <consortium name="DOE Joint Genome Institute"/>
            <person name="Riley R."/>
            <person name="Haridas S."/>
            <person name="Wolfe K.H."/>
            <person name="Lopes M.R."/>
            <person name="Hittinger C.T."/>
            <person name="Goker M."/>
            <person name="Salamov A."/>
            <person name="Wisecaver J."/>
            <person name="Long T.M."/>
            <person name="Aerts A.L."/>
            <person name="Barry K."/>
            <person name="Choi C."/>
            <person name="Clum A."/>
            <person name="Coughlan A.Y."/>
            <person name="Deshpande S."/>
            <person name="Douglass A.P."/>
            <person name="Hanson S.J."/>
            <person name="Klenk H.-P."/>
            <person name="Labutti K."/>
            <person name="Lapidus A."/>
            <person name="Lindquist E."/>
            <person name="Lipzen A."/>
            <person name="Meier-Kolthoff J.P."/>
            <person name="Ohm R.A."/>
            <person name="Otillar R.P."/>
            <person name="Pangilinan J."/>
            <person name="Peng Y."/>
            <person name="Rokas A."/>
            <person name="Rosa C.A."/>
            <person name="Scheuner C."/>
            <person name="Sibirny A.A."/>
            <person name="Slot J.C."/>
            <person name="Stielow J.B."/>
            <person name="Sun H."/>
            <person name="Kurtzman C.P."/>
            <person name="Blackwell M."/>
            <person name="Grigoriev I.V."/>
            <person name="Jeffries T.W."/>
        </authorList>
    </citation>
    <scope>NUCLEOTIDE SEQUENCE [LARGE SCALE GENOMIC DNA]</scope>
    <source>
        <strain evidence="8">DSM 1968</strain>
    </source>
</reference>
<dbReference type="FunFam" id="1.20.1250.20:FF:000106">
    <property type="entry name" value="MFS transporter, putative"/>
    <property type="match status" value="1"/>
</dbReference>
<accession>A0A1D2VPI5</accession>
<dbReference type="RefSeq" id="XP_020049827.1">
    <property type="nucleotide sequence ID" value="XM_020194268.1"/>
</dbReference>
<protein>
    <submittedName>
        <fullName evidence="7">Putative allantoate permease</fullName>
    </submittedName>
</protein>
<dbReference type="InterPro" id="IPR011701">
    <property type="entry name" value="MFS"/>
</dbReference>
<evidence type="ECO:0000256" key="1">
    <source>
        <dbReference type="ARBA" id="ARBA00004141"/>
    </source>
</evidence>
<keyword evidence="2" id="KW-0813">Transport</keyword>
<evidence type="ECO:0000313" key="7">
    <source>
        <dbReference type="EMBL" id="ODV63520.1"/>
    </source>
</evidence>
<organism evidence="7 8">
    <name type="scientific">Ascoidea rubescens DSM 1968</name>
    <dbReference type="NCBI Taxonomy" id="1344418"/>
    <lineage>
        <taxon>Eukaryota</taxon>
        <taxon>Fungi</taxon>
        <taxon>Dikarya</taxon>
        <taxon>Ascomycota</taxon>
        <taxon>Saccharomycotina</taxon>
        <taxon>Saccharomycetes</taxon>
        <taxon>Ascoideaceae</taxon>
        <taxon>Ascoidea</taxon>
    </lineage>
</organism>
<feature type="transmembrane region" description="Helical" evidence="6">
    <location>
        <begin position="487"/>
        <end position="507"/>
    </location>
</feature>
<keyword evidence="3 6" id="KW-0812">Transmembrane</keyword>
<evidence type="ECO:0000256" key="6">
    <source>
        <dbReference type="SAM" id="Phobius"/>
    </source>
</evidence>
<evidence type="ECO:0000256" key="2">
    <source>
        <dbReference type="ARBA" id="ARBA00022448"/>
    </source>
</evidence>
<gene>
    <name evidence="7" type="ORF">ASCRUDRAFT_78603</name>
</gene>
<evidence type="ECO:0000313" key="8">
    <source>
        <dbReference type="Proteomes" id="UP000095038"/>
    </source>
</evidence>
<dbReference type="Gene3D" id="1.20.1250.20">
    <property type="entry name" value="MFS general substrate transporter like domains"/>
    <property type="match status" value="1"/>
</dbReference>
<dbReference type="EMBL" id="KV454475">
    <property type="protein sequence ID" value="ODV63520.1"/>
    <property type="molecule type" value="Genomic_DNA"/>
</dbReference>
<dbReference type="FunFam" id="1.20.1250.20:FF:000247">
    <property type="entry name" value="MFS general substrate transporter"/>
    <property type="match status" value="1"/>
</dbReference>
<feature type="transmembrane region" description="Helical" evidence="6">
    <location>
        <begin position="182"/>
        <end position="201"/>
    </location>
</feature>
<comment type="subcellular location">
    <subcellularLocation>
        <location evidence="1">Membrane</location>
        <topology evidence="1">Multi-pass membrane protein</topology>
    </subcellularLocation>
</comment>
<evidence type="ECO:0000256" key="5">
    <source>
        <dbReference type="ARBA" id="ARBA00023136"/>
    </source>
</evidence>
<dbReference type="Pfam" id="PF07690">
    <property type="entry name" value="MFS_1"/>
    <property type="match status" value="1"/>
</dbReference>
<dbReference type="GO" id="GO:0022857">
    <property type="term" value="F:transmembrane transporter activity"/>
    <property type="evidence" value="ECO:0007669"/>
    <property type="project" value="InterPro"/>
</dbReference>
<feature type="transmembrane region" description="Helical" evidence="6">
    <location>
        <begin position="326"/>
        <end position="348"/>
    </location>
</feature>
<feature type="transmembrane region" description="Helical" evidence="6">
    <location>
        <begin position="452"/>
        <end position="472"/>
    </location>
</feature>
<dbReference type="STRING" id="1344418.A0A1D2VPI5"/>
<keyword evidence="5 6" id="KW-0472">Membrane</keyword>
<keyword evidence="4 6" id="KW-1133">Transmembrane helix</keyword>
<feature type="transmembrane region" description="Helical" evidence="6">
    <location>
        <begin position="390"/>
        <end position="414"/>
    </location>
</feature>
<keyword evidence="8" id="KW-1185">Reference proteome</keyword>
<dbReference type="InterPro" id="IPR036259">
    <property type="entry name" value="MFS_trans_sf"/>
</dbReference>
<evidence type="ECO:0000256" key="3">
    <source>
        <dbReference type="ARBA" id="ARBA00022692"/>
    </source>
</evidence>
<dbReference type="Proteomes" id="UP000095038">
    <property type="component" value="Unassembled WGS sequence"/>
</dbReference>
<dbReference type="GeneID" id="30967904"/>
<dbReference type="GO" id="GO:0016020">
    <property type="term" value="C:membrane"/>
    <property type="evidence" value="ECO:0007669"/>
    <property type="project" value="UniProtKB-SubCell"/>
</dbReference>
<feature type="transmembrane region" description="Helical" evidence="6">
    <location>
        <begin position="420"/>
        <end position="440"/>
    </location>
</feature>
<dbReference type="FunCoup" id="A0A1D2VPI5">
    <property type="interactions" value="61"/>
</dbReference>